<keyword evidence="2" id="KW-1185">Reference proteome</keyword>
<name>C0CVB6_9FIRM</name>
<dbReference type="Proteomes" id="UP000004756">
    <property type="component" value="Unassembled WGS sequence"/>
</dbReference>
<accession>C0CVB6</accession>
<gene>
    <name evidence="1" type="ORF">CLOSTASPAR_00919</name>
</gene>
<organism evidence="1 2">
    <name type="scientific">[Clostridium] asparagiforme DSM 15981</name>
    <dbReference type="NCBI Taxonomy" id="518636"/>
    <lineage>
        <taxon>Bacteria</taxon>
        <taxon>Bacillati</taxon>
        <taxon>Bacillota</taxon>
        <taxon>Clostridia</taxon>
        <taxon>Lachnospirales</taxon>
        <taxon>Lachnospiraceae</taxon>
        <taxon>Enterocloster</taxon>
    </lineage>
</organism>
<reference evidence="1 2" key="1">
    <citation type="submission" date="2009-01" db="EMBL/GenBank/DDBJ databases">
        <authorList>
            <person name="Fulton L."/>
            <person name="Clifton S."/>
            <person name="Fulton B."/>
            <person name="Xu J."/>
            <person name="Minx P."/>
            <person name="Pepin K.H."/>
            <person name="Johnson M."/>
            <person name="Bhonagiri V."/>
            <person name="Nash W.E."/>
            <person name="Mardis E.R."/>
            <person name="Wilson R.K."/>
        </authorList>
    </citation>
    <scope>NUCLEOTIDE SEQUENCE [LARGE SCALE GENOMIC DNA]</scope>
    <source>
        <strain evidence="1 2">DSM 15981</strain>
    </source>
</reference>
<dbReference type="HOGENOM" id="CLU_2394496_0_0_9"/>
<proteinExistence type="predicted"/>
<evidence type="ECO:0000313" key="1">
    <source>
        <dbReference type="EMBL" id="EEG56961.1"/>
    </source>
</evidence>
<dbReference type="EMBL" id="ACCJ01000040">
    <property type="protein sequence ID" value="EEG56961.1"/>
    <property type="molecule type" value="Genomic_DNA"/>
</dbReference>
<sequence length="93" mass="10300">MVNADAALAQDTLIHNQFLSAAVADYCVQLPVPIVLSHGLPSPFSILHPSALPFPQIRKGRPLSRRLSGEACITKNREECLIPLHYIRKTCRI</sequence>
<comment type="caution">
    <text evidence="1">The sequence shown here is derived from an EMBL/GenBank/DDBJ whole genome shotgun (WGS) entry which is preliminary data.</text>
</comment>
<protein>
    <submittedName>
        <fullName evidence="1">Uncharacterized protein</fullName>
    </submittedName>
</protein>
<evidence type="ECO:0000313" key="2">
    <source>
        <dbReference type="Proteomes" id="UP000004756"/>
    </source>
</evidence>
<dbReference type="AlphaFoldDB" id="C0CVB6"/>
<reference evidence="1 2" key="2">
    <citation type="submission" date="2009-02" db="EMBL/GenBank/DDBJ databases">
        <title>Draft genome sequence of Clostridium asparagiforme (DSM 15981).</title>
        <authorList>
            <person name="Sudarsanam P."/>
            <person name="Ley R."/>
            <person name="Guruge J."/>
            <person name="Turnbaugh P.J."/>
            <person name="Mahowald M."/>
            <person name="Liep D."/>
            <person name="Gordon J."/>
        </authorList>
    </citation>
    <scope>NUCLEOTIDE SEQUENCE [LARGE SCALE GENOMIC DNA]</scope>
    <source>
        <strain evidence="1 2">DSM 15981</strain>
    </source>
</reference>